<feature type="domain" description="VQ" evidence="2">
    <location>
        <begin position="144"/>
        <end position="171"/>
    </location>
</feature>
<dbReference type="STRING" id="4155.A0A022PXT0"/>
<accession>A0A022PXT0</accession>
<gene>
    <name evidence="3" type="ORF">MIMGU_mgv1a024470mg</name>
</gene>
<evidence type="ECO:0000259" key="2">
    <source>
        <dbReference type="Pfam" id="PF05678"/>
    </source>
</evidence>
<proteinExistence type="predicted"/>
<dbReference type="InterPro" id="IPR008889">
    <property type="entry name" value="VQ"/>
</dbReference>
<feature type="region of interest" description="Disordered" evidence="1">
    <location>
        <begin position="98"/>
        <end position="146"/>
    </location>
</feature>
<dbReference type="Proteomes" id="UP000030748">
    <property type="component" value="Unassembled WGS sequence"/>
</dbReference>
<dbReference type="Pfam" id="PF05678">
    <property type="entry name" value="VQ"/>
    <property type="match status" value="1"/>
</dbReference>
<evidence type="ECO:0000313" key="3">
    <source>
        <dbReference type="EMBL" id="EYU21157.1"/>
    </source>
</evidence>
<dbReference type="PANTHER" id="PTHR33179:SF4">
    <property type="entry name" value="VQ MOTIF-CONTAINING PROTEIN"/>
    <property type="match status" value="1"/>
</dbReference>
<name>A0A022PXT0_ERYGU</name>
<sequence>MDSGNSGSMQSSSGGDEQDFDSRAGSESISSFFNPSSHFRSTISAAAPHPPPPPYLPHHQIQNPTFFDHYMNTNDNHDLIWSRPGLIRSEHHDNYYAPHFGNTSSSSSLPIPTSTAAAEGHAGRAPPQASVPKNPKKRTRASRRAPTTVLTTDTTNFRQMVQEFTGIPAAPFSGGSPYPRRMDLFSAASSLRSGGHLGPLLRPSSSTTPPPPPSFLNSSMVDSTNANNPMSTTTNAAAPLGASTSNNQNMSFVLSRRDHLLNLQPSMDFGVVKRCDNSFNNSNRVALILMNIWYL</sequence>
<feature type="compositionally biased region" description="Low complexity" evidence="1">
    <location>
        <begin position="26"/>
        <end position="39"/>
    </location>
</feature>
<feature type="compositionally biased region" description="Polar residues" evidence="1">
    <location>
        <begin position="215"/>
        <end position="238"/>
    </location>
</feature>
<dbReference type="PANTHER" id="PTHR33179">
    <property type="entry name" value="VQ MOTIF-CONTAINING PROTEIN"/>
    <property type="match status" value="1"/>
</dbReference>
<dbReference type="EMBL" id="KI632224">
    <property type="protein sequence ID" value="EYU21157.1"/>
    <property type="molecule type" value="Genomic_DNA"/>
</dbReference>
<evidence type="ECO:0000313" key="4">
    <source>
        <dbReference type="Proteomes" id="UP000030748"/>
    </source>
</evidence>
<organism evidence="3 4">
    <name type="scientific">Erythranthe guttata</name>
    <name type="common">Yellow monkey flower</name>
    <name type="synonym">Mimulus guttatus</name>
    <dbReference type="NCBI Taxonomy" id="4155"/>
    <lineage>
        <taxon>Eukaryota</taxon>
        <taxon>Viridiplantae</taxon>
        <taxon>Streptophyta</taxon>
        <taxon>Embryophyta</taxon>
        <taxon>Tracheophyta</taxon>
        <taxon>Spermatophyta</taxon>
        <taxon>Magnoliopsida</taxon>
        <taxon>eudicotyledons</taxon>
        <taxon>Gunneridae</taxon>
        <taxon>Pentapetalae</taxon>
        <taxon>asterids</taxon>
        <taxon>lamiids</taxon>
        <taxon>Lamiales</taxon>
        <taxon>Phrymaceae</taxon>
        <taxon>Erythranthe</taxon>
    </lineage>
</organism>
<dbReference type="eggNOG" id="ENOG502QUSJ">
    <property type="taxonomic scope" value="Eukaryota"/>
</dbReference>
<feature type="region of interest" description="Disordered" evidence="1">
    <location>
        <begin position="196"/>
        <end position="238"/>
    </location>
</feature>
<protein>
    <recommendedName>
        <fullName evidence="2">VQ domain-containing protein</fullName>
    </recommendedName>
</protein>
<dbReference type="InterPro" id="IPR039609">
    <property type="entry name" value="VQ_15/22"/>
</dbReference>
<feature type="compositionally biased region" description="Low complexity" evidence="1">
    <location>
        <begin position="103"/>
        <end position="118"/>
    </location>
</feature>
<evidence type="ECO:0000256" key="1">
    <source>
        <dbReference type="SAM" id="MobiDB-lite"/>
    </source>
</evidence>
<keyword evidence="4" id="KW-1185">Reference proteome</keyword>
<feature type="compositionally biased region" description="Low complexity" evidence="1">
    <location>
        <begin position="1"/>
        <end position="15"/>
    </location>
</feature>
<reference evidence="3 4" key="1">
    <citation type="journal article" date="2013" name="Proc. Natl. Acad. Sci. U.S.A.">
        <title>Fine-scale variation in meiotic recombination in Mimulus inferred from population shotgun sequencing.</title>
        <authorList>
            <person name="Hellsten U."/>
            <person name="Wright K.M."/>
            <person name="Jenkins J."/>
            <person name="Shu S."/>
            <person name="Yuan Y."/>
            <person name="Wessler S.R."/>
            <person name="Schmutz J."/>
            <person name="Willis J.H."/>
            <person name="Rokhsar D.S."/>
        </authorList>
    </citation>
    <scope>NUCLEOTIDE SEQUENCE [LARGE SCALE GENOMIC DNA]</scope>
    <source>
        <strain evidence="4">cv. DUN x IM62</strain>
    </source>
</reference>
<feature type="region of interest" description="Disordered" evidence="1">
    <location>
        <begin position="1"/>
        <end position="61"/>
    </location>
</feature>
<dbReference type="AlphaFoldDB" id="A0A022PXT0"/>
<feature type="compositionally biased region" description="Basic residues" evidence="1">
    <location>
        <begin position="134"/>
        <end position="143"/>
    </location>
</feature>